<evidence type="ECO:0000313" key="2">
    <source>
        <dbReference type="Proteomes" id="UP000830671"/>
    </source>
</evidence>
<dbReference type="KEGG" id="clup:CLUP02_07975"/>
<gene>
    <name evidence="1" type="ORF">CLUP02_07975</name>
</gene>
<name>A0A9Q8STW6_9PEZI</name>
<keyword evidence="2" id="KW-1185">Reference proteome</keyword>
<accession>A0A9Q8STW6</accession>
<dbReference type="Proteomes" id="UP000830671">
    <property type="component" value="Chromosome 4"/>
</dbReference>
<dbReference type="GeneID" id="73341977"/>
<reference evidence="1" key="1">
    <citation type="journal article" date="2021" name="Mol. Plant Microbe Interact.">
        <title>Complete Genome Sequence of the Plant-Pathogenic Fungus Colletotrichum lupini.</title>
        <authorList>
            <person name="Baroncelli R."/>
            <person name="Pensec F."/>
            <person name="Da Lio D."/>
            <person name="Boufleur T."/>
            <person name="Vicente I."/>
            <person name="Sarrocco S."/>
            <person name="Picot A."/>
            <person name="Baraldi E."/>
            <person name="Sukno S."/>
            <person name="Thon M."/>
            <person name="Le Floch G."/>
        </authorList>
    </citation>
    <scope>NUCLEOTIDE SEQUENCE</scope>
    <source>
        <strain evidence="1">IMI 504893</strain>
    </source>
</reference>
<organism evidence="1 2">
    <name type="scientific">Colletotrichum lupini</name>
    <dbReference type="NCBI Taxonomy" id="145971"/>
    <lineage>
        <taxon>Eukaryota</taxon>
        <taxon>Fungi</taxon>
        <taxon>Dikarya</taxon>
        <taxon>Ascomycota</taxon>
        <taxon>Pezizomycotina</taxon>
        <taxon>Sordariomycetes</taxon>
        <taxon>Hypocreomycetidae</taxon>
        <taxon>Glomerellales</taxon>
        <taxon>Glomerellaceae</taxon>
        <taxon>Colletotrichum</taxon>
        <taxon>Colletotrichum acutatum species complex</taxon>
    </lineage>
</organism>
<protein>
    <submittedName>
        <fullName evidence="1">Uncharacterized protein</fullName>
    </submittedName>
</protein>
<dbReference type="AlphaFoldDB" id="A0A9Q8STW6"/>
<dbReference type="EMBL" id="CP019476">
    <property type="protein sequence ID" value="UQC82487.1"/>
    <property type="molecule type" value="Genomic_DNA"/>
</dbReference>
<sequence length="109" mass="12204">MPKGPLTKYFAPFRALGFGTLRLEVGRDPVIFPTINLLFSLPDPSRVIAQLPTEYYVADTQMRGDWTKVDSPLQYVSLVEIRLSIYCVSLHIVLASFGKGERNPTPASF</sequence>
<proteinExistence type="predicted"/>
<evidence type="ECO:0000313" key="1">
    <source>
        <dbReference type="EMBL" id="UQC82487.1"/>
    </source>
</evidence>
<dbReference type="RefSeq" id="XP_049144110.1">
    <property type="nucleotide sequence ID" value="XM_049286967.1"/>
</dbReference>